<dbReference type="InterPro" id="IPR000424">
    <property type="entry name" value="Primosome_PriB/ssb"/>
</dbReference>
<dbReference type="NCBIfam" id="TIGR00621">
    <property type="entry name" value="ssb"/>
    <property type="match status" value="1"/>
</dbReference>
<dbReference type="HAMAP" id="MF_00984">
    <property type="entry name" value="SSB"/>
    <property type="match status" value="1"/>
</dbReference>
<feature type="compositionally biased region" description="Low complexity" evidence="4">
    <location>
        <begin position="128"/>
        <end position="139"/>
    </location>
</feature>
<reference evidence="6" key="1">
    <citation type="submission" date="2012-06" db="EMBL/GenBank/DDBJ databases">
        <title>The complete genome of Flexibacter litoralis DSM 6794.</title>
        <authorList>
            <person name="Lucas S."/>
            <person name="Copeland A."/>
            <person name="Lapidus A."/>
            <person name="Glavina del Rio T."/>
            <person name="Dalin E."/>
            <person name="Tice H."/>
            <person name="Bruce D."/>
            <person name="Goodwin L."/>
            <person name="Pitluck S."/>
            <person name="Peters L."/>
            <person name="Ovchinnikova G."/>
            <person name="Lu M."/>
            <person name="Kyrpides N."/>
            <person name="Mavromatis K."/>
            <person name="Ivanova N."/>
            <person name="Brettin T."/>
            <person name="Detter J.C."/>
            <person name="Han C."/>
            <person name="Larimer F."/>
            <person name="Land M."/>
            <person name="Hauser L."/>
            <person name="Markowitz V."/>
            <person name="Cheng J.-F."/>
            <person name="Hugenholtz P."/>
            <person name="Woyke T."/>
            <person name="Wu D."/>
            <person name="Spring S."/>
            <person name="Lang E."/>
            <person name="Kopitz M."/>
            <person name="Brambilla E."/>
            <person name="Klenk H.-P."/>
            <person name="Eisen J.A."/>
        </authorList>
    </citation>
    <scope>NUCLEOTIDE SEQUENCE [LARGE SCALE GENOMIC DNA]</scope>
    <source>
        <strain evidence="6">ATCC 23117 / DSM 6794 / NBRC 15988 / NCIMB 1366 / Sio-4</strain>
    </source>
</reference>
<feature type="short sequence motif" description="Important for interaction with partner proteins" evidence="2">
    <location>
        <begin position="159"/>
        <end position="164"/>
    </location>
</feature>
<keyword evidence="6" id="KW-1185">Reference proteome</keyword>
<dbReference type="PATRIC" id="fig|880071.3.peg.2078"/>
<gene>
    <name evidence="5" type="ordered locus">Fleli_2089</name>
</gene>
<dbReference type="STRING" id="880071.Fleli_2089"/>
<accession>I4AKI7</accession>
<evidence type="ECO:0000313" key="5">
    <source>
        <dbReference type="EMBL" id="AFM04472.1"/>
    </source>
</evidence>
<dbReference type="SUPFAM" id="SSF50249">
    <property type="entry name" value="Nucleic acid-binding proteins"/>
    <property type="match status" value="1"/>
</dbReference>
<dbReference type="CDD" id="cd04496">
    <property type="entry name" value="SSB_OBF"/>
    <property type="match status" value="1"/>
</dbReference>
<dbReference type="AlphaFoldDB" id="I4AKI7"/>
<proteinExistence type="inferred from homology"/>
<dbReference type="KEGG" id="fli:Fleli_2089"/>
<dbReference type="GO" id="GO:0006310">
    <property type="term" value="P:DNA recombination"/>
    <property type="evidence" value="ECO:0007669"/>
    <property type="project" value="UniProtKB-UniRule"/>
</dbReference>
<sequence>MAGVNKVILLGNLGQDPEIRTLENGTKVSTISIATSENFKDQSGEWQERTEWHRVVLWRWNAEKAEKLKKGDKVYIEGKLSTRSWEQDGVKKYVTEVVANDLQFTAKMGDGNYNGGVPMPTQDPYAGTANTSTSSNTTTQPATEKTEVSADLSGSNNPEDDLPF</sequence>
<dbReference type="GO" id="GO:0006260">
    <property type="term" value="P:DNA replication"/>
    <property type="evidence" value="ECO:0007669"/>
    <property type="project" value="UniProtKB-UniRule"/>
</dbReference>
<keyword evidence="1 2" id="KW-0238">DNA-binding</keyword>
<keyword evidence="2" id="KW-0233">DNA recombination</keyword>
<dbReference type="Gene3D" id="2.40.50.140">
    <property type="entry name" value="Nucleic acid-binding proteins"/>
    <property type="match status" value="1"/>
</dbReference>
<dbReference type="EMBL" id="CP003345">
    <property type="protein sequence ID" value="AFM04472.1"/>
    <property type="molecule type" value="Genomic_DNA"/>
</dbReference>
<dbReference type="GO" id="GO:0003697">
    <property type="term" value="F:single-stranded DNA binding"/>
    <property type="evidence" value="ECO:0007669"/>
    <property type="project" value="UniProtKB-UniRule"/>
</dbReference>
<comment type="caution">
    <text evidence="2">Lacks conserved residue(s) required for the propagation of feature annotation.</text>
</comment>
<evidence type="ECO:0000256" key="2">
    <source>
        <dbReference type="HAMAP-Rule" id="MF_00984"/>
    </source>
</evidence>
<evidence type="ECO:0000256" key="1">
    <source>
        <dbReference type="ARBA" id="ARBA00023125"/>
    </source>
</evidence>
<dbReference type="PANTHER" id="PTHR10302:SF27">
    <property type="entry name" value="SINGLE-STRANDED DNA-BINDING PROTEIN"/>
    <property type="match status" value="1"/>
</dbReference>
<name>I4AKI7_BERLS</name>
<dbReference type="PROSITE" id="PS50935">
    <property type="entry name" value="SSB"/>
    <property type="match status" value="1"/>
</dbReference>
<keyword evidence="2" id="KW-0227">DNA damage</keyword>
<evidence type="ECO:0000313" key="6">
    <source>
        <dbReference type="Proteomes" id="UP000006054"/>
    </source>
</evidence>
<dbReference type="GO" id="GO:0006281">
    <property type="term" value="P:DNA repair"/>
    <property type="evidence" value="ECO:0007669"/>
    <property type="project" value="UniProtKB-UniRule"/>
</dbReference>
<comment type="subunit">
    <text evidence="2">Homotetramer.</text>
</comment>
<protein>
    <recommendedName>
        <fullName evidence="2 3">Single-stranded DNA-binding protein</fullName>
        <shortName evidence="2">SSB</shortName>
    </recommendedName>
</protein>
<dbReference type="eggNOG" id="COG0629">
    <property type="taxonomic scope" value="Bacteria"/>
</dbReference>
<dbReference type="HOGENOM" id="CLU_078758_0_2_10"/>
<dbReference type="OrthoDB" id="9809878at2"/>
<feature type="region of interest" description="Disordered" evidence="4">
    <location>
        <begin position="107"/>
        <end position="164"/>
    </location>
</feature>
<dbReference type="Proteomes" id="UP000006054">
    <property type="component" value="Chromosome"/>
</dbReference>
<dbReference type="RefSeq" id="WP_014797919.1">
    <property type="nucleotide sequence ID" value="NC_018018.1"/>
</dbReference>
<dbReference type="PANTHER" id="PTHR10302">
    <property type="entry name" value="SINGLE-STRANDED DNA-BINDING PROTEIN"/>
    <property type="match status" value="1"/>
</dbReference>
<dbReference type="InterPro" id="IPR011344">
    <property type="entry name" value="ssDNA-bd"/>
</dbReference>
<evidence type="ECO:0000256" key="4">
    <source>
        <dbReference type="SAM" id="MobiDB-lite"/>
    </source>
</evidence>
<dbReference type="InterPro" id="IPR012340">
    <property type="entry name" value="NA-bd_OB-fold"/>
</dbReference>
<evidence type="ECO:0000256" key="3">
    <source>
        <dbReference type="RuleBase" id="RU000524"/>
    </source>
</evidence>
<keyword evidence="2" id="KW-0235">DNA replication</keyword>
<dbReference type="GO" id="GO:0009295">
    <property type="term" value="C:nucleoid"/>
    <property type="evidence" value="ECO:0007669"/>
    <property type="project" value="TreeGrafter"/>
</dbReference>
<organism evidence="5 6">
    <name type="scientific">Bernardetia litoralis (strain ATCC 23117 / DSM 6794 / NBRC 15988 / NCIMB 1366 / Fx l1 / Sio-4)</name>
    <name type="common">Flexibacter litoralis</name>
    <dbReference type="NCBI Taxonomy" id="880071"/>
    <lineage>
        <taxon>Bacteria</taxon>
        <taxon>Pseudomonadati</taxon>
        <taxon>Bacteroidota</taxon>
        <taxon>Cytophagia</taxon>
        <taxon>Cytophagales</taxon>
        <taxon>Bernardetiaceae</taxon>
        <taxon>Bernardetia</taxon>
    </lineage>
</organism>
<keyword evidence="2" id="KW-0234">DNA repair</keyword>
<dbReference type="Pfam" id="PF00436">
    <property type="entry name" value="SSB"/>
    <property type="match status" value="1"/>
</dbReference>
<comment type="function">
    <text evidence="2">Plays an important role in DNA replication, recombination and repair. Binds to ssDNA and to an array of partner proteins to recruit them to their sites of action during DNA metabolism.</text>
</comment>